<dbReference type="EMBL" id="CP044222">
    <property type="protein sequence ID" value="QEW05699.1"/>
    <property type="molecule type" value="Genomic_DNA"/>
</dbReference>
<feature type="compositionally biased region" description="Polar residues" evidence="1">
    <location>
        <begin position="161"/>
        <end position="171"/>
    </location>
</feature>
<feature type="domain" description="FHA" evidence="2">
    <location>
        <begin position="28"/>
        <end position="78"/>
    </location>
</feature>
<dbReference type="InterPro" id="IPR017735">
    <property type="entry name" value="T6SS_FHA"/>
</dbReference>
<dbReference type="RefSeq" id="WP_151053743.1">
    <property type="nucleotide sequence ID" value="NZ_CP044222.1"/>
</dbReference>
<gene>
    <name evidence="3" type="primary">tagH</name>
    <name evidence="3" type="ORF">F5I99_03910</name>
</gene>
<dbReference type="KEGG" id="nik:F5I99_03910"/>
<dbReference type="CDD" id="cd00060">
    <property type="entry name" value="FHA"/>
    <property type="match status" value="1"/>
</dbReference>
<sequence length="454" mass="49728">MLMELRVISEQQLQLKDRCSIQLESELLSIGRGADNQWVLPDDNLHLSGKHCIVSRKNDNFIITDLSTNGVYLDSQEKPLGRGRSAVLKHGSLIRMGDYRISVSIDQPSGRQADSVAFHSSELAGSALTAALANTSAAASTVPTSPDIQTSDDHLSPERVSLTTSRPKALSDQQRVLPDDWFLSLDAAESRVSIDQPEAPPEITDAPFTAPVAEPEPAPVAELAETETAFVPMQAVADETQSSTPPAASAAAPADLLSDDAATVRRILQAADLDPSLLKDSPLLADRLGSLLKTFANGMIQALATRSLVKGEFRLQQTMIQPTDNNPFKFSPTGREALNIILFSDGQAYQAGDKAIEESFADIQAHQLAMMSGVQEALFKLLKRLDPESLETQFQRKPRHLTGMPGLKKVNYWEEYKDFYETLKASMSDDLQGFFIKEFGMAYEDQLKKLNHDS</sequence>
<reference evidence="3 4" key="1">
    <citation type="submission" date="2019-09" db="EMBL/GenBank/DDBJ databases">
        <title>Nitrincola iocasae sp. nov., a bacterium isolated from the sediment collected at a cold seep field in South China Sea.</title>
        <authorList>
            <person name="Zhang H."/>
            <person name="Wang H."/>
            <person name="Li C."/>
        </authorList>
    </citation>
    <scope>NUCLEOTIDE SEQUENCE [LARGE SCALE GENOMIC DNA]</scope>
    <source>
        <strain evidence="3 4">KXZD1103</strain>
    </source>
</reference>
<keyword evidence="4" id="KW-1185">Reference proteome</keyword>
<proteinExistence type="predicted"/>
<dbReference type="SMART" id="SM00240">
    <property type="entry name" value="FHA"/>
    <property type="match status" value="1"/>
</dbReference>
<dbReference type="NCBIfam" id="TIGR03354">
    <property type="entry name" value="VI_FHA"/>
    <property type="match status" value="1"/>
</dbReference>
<evidence type="ECO:0000259" key="2">
    <source>
        <dbReference type="PROSITE" id="PS50006"/>
    </source>
</evidence>
<dbReference type="Gene3D" id="2.60.200.20">
    <property type="match status" value="1"/>
</dbReference>
<evidence type="ECO:0000256" key="1">
    <source>
        <dbReference type="SAM" id="MobiDB-lite"/>
    </source>
</evidence>
<dbReference type="Pfam" id="PF00498">
    <property type="entry name" value="FHA"/>
    <property type="match status" value="1"/>
</dbReference>
<dbReference type="AlphaFoldDB" id="A0A5J6LAQ4"/>
<protein>
    <submittedName>
        <fullName evidence="3">Type VI secretion system-associated FHA domain protein TagH</fullName>
    </submittedName>
</protein>
<dbReference type="InterPro" id="IPR046883">
    <property type="entry name" value="T6SS_FHA_C"/>
</dbReference>
<evidence type="ECO:0000313" key="3">
    <source>
        <dbReference type="EMBL" id="QEW05699.1"/>
    </source>
</evidence>
<feature type="region of interest" description="Disordered" evidence="1">
    <location>
        <begin position="140"/>
        <end position="171"/>
    </location>
</feature>
<accession>A0A5J6LAQ4</accession>
<dbReference type="InterPro" id="IPR000253">
    <property type="entry name" value="FHA_dom"/>
</dbReference>
<feature type="region of interest" description="Disordered" evidence="1">
    <location>
        <begin position="192"/>
        <end position="213"/>
    </location>
</feature>
<dbReference type="PROSITE" id="PS50006">
    <property type="entry name" value="FHA_DOMAIN"/>
    <property type="match status" value="1"/>
</dbReference>
<name>A0A5J6LAQ4_9GAMM</name>
<organism evidence="3 4">
    <name type="scientific">Nitrincola iocasae</name>
    <dbReference type="NCBI Taxonomy" id="2614693"/>
    <lineage>
        <taxon>Bacteria</taxon>
        <taxon>Pseudomonadati</taxon>
        <taxon>Pseudomonadota</taxon>
        <taxon>Gammaproteobacteria</taxon>
        <taxon>Oceanospirillales</taxon>
        <taxon>Oceanospirillaceae</taxon>
        <taxon>Nitrincola</taxon>
    </lineage>
</organism>
<evidence type="ECO:0000313" key="4">
    <source>
        <dbReference type="Proteomes" id="UP000325606"/>
    </source>
</evidence>
<dbReference type="Proteomes" id="UP000325606">
    <property type="component" value="Chromosome"/>
</dbReference>
<dbReference type="SUPFAM" id="SSF49879">
    <property type="entry name" value="SMAD/FHA domain"/>
    <property type="match status" value="1"/>
</dbReference>
<dbReference type="InterPro" id="IPR008984">
    <property type="entry name" value="SMAD_FHA_dom_sf"/>
</dbReference>
<dbReference type="Pfam" id="PF20232">
    <property type="entry name" value="T6SS_FHA_C"/>
    <property type="match status" value="1"/>
</dbReference>